<evidence type="ECO:0000313" key="1">
    <source>
        <dbReference type="EMBL" id="CAH2247447.1"/>
    </source>
</evidence>
<feature type="non-terminal residue" evidence="1">
    <location>
        <position position="1"/>
    </location>
</feature>
<reference evidence="1" key="1">
    <citation type="submission" date="2022-03" db="EMBL/GenBank/DDBJ databases">
        <authorList>
            <person name="Alioto T."/>
            <person name="Alioto T."/>
            <person name="Gomez Garrido J."/>
        </authorList>
    </citation>
    <scope>NUCLEOTIDE SEQUENCE</scope>
</reference>
<protein>
    <submittedName>
        <fullName evidence="1">Uncharacterized protein</fullName>
    </submittedName>
</protein>
<evidence type="ECO:0000313" key="2">
    <source>
        <dbReference type="Proteomes" id="UP001295444"/>
    </source>
</evidence>
<keyword evidence="2" id="KW-1185">Reference proteome</keyword>
<accession>A0AAD1RBN7</accession>
<dbReference type="PANTHER" id="PTHR19446">
    <property type="entry name" value="REVERSE TRANSCRIPTASES"/>
    <property type="match status" value="1"/>
</dbReference>
<gene>
    <name evidence="1" type="ORF">PECUL_23A057336</name>
</gene>
<proteinExistence type="predicted"/>
<feature type="non-terminal residue" evidence="1">
    <location>
        <position position="71"/>
    </location>
</feature>
<dbReference type="Proteomes" id="UP001295444">
    <property type="component" value="Chromosome 02"/>
</dbReference>
<dbReference type="AlphaFoldDB" id="A0AAD1RBN7"/>
<sequence>AASMLDEPIGMEDLAAALKSMKTGRAPGPDGFSSGYYKHFATILLPWLTKAINKVAEGGHFGVESLTATIT</sequence>
<dbReference type="EMBL" id="OW240913">
    <property type="protein sequence ID" value="CAH2247447.1"/>
    <property type="molecule type" value="Genomic_DNA"/>
</dbReference>
<name>A0AAD1RBN7_PELCU</name>
<organism evidence="1 2">
    <name type="scientific">Pelobates cultripes</name>
    <name type="common">Western spadefoot toad</name>
    <dbReference type="NCBI Taxonomy" id="61616"/>
    <lineage>
        <taxon>Eukaryota</taxon>
        <taxon>Metazoa</taxon>
        <taxon>Chordata</taxon>
        <taxon>Craniata</taxon>
        <taxon>Vertebrata</taxon>
        <taxon>Euteleostomi</taxon>
        <taxon>Amphibia</taxon>
        <taxon>Batrachia</taxon>
        <taxon>Anura</taxon>
        <taxon>Pelobatoidea</taxon>
        <taxon>Pelobatidae</taxon>
        <taxon>Pelobates</taxon>
    </lineage>
</organism>